<dbReference type="Proteomes" id="UP000593571">
    <property type="component" value="Unassembled WGS sequence"/>
</dbReference>
<accession>A0A7J8E9B2</accession>
<name>A0A7J8E9B2_ROUAE</name>
<evidence type="ECO:0000256" key="1">
    <source>
        <dbReference type="SAM" id="MobiDB-lite"/>
    </source>
</evidence>
<sequence>MLEYSRDDETDQHERERRQYTQRGPWRQAHSSGISPLNTIMRSCTFFSTVSVNQARRCLSSNPTILSYGIKNASGSPSVVFLQSGPSALLARIENLPSMPRVLLLCPRYPFYLLSRLFELQVAKSLGKF</sequence>
<organism evidence="2 3">
    <name type="scientific">Rousettus aegyptiacus</name>
    <name type="common">Egyptian fruit bat</name>
    <name type="synonym">Pteropus aegyptiacus</name>
    <dbReference type="NCBI Taxonomy" id="9407"/>
    <lineage>
        <taxon>Eukaryota</taxon>
        <taxon>Metazoa</taxon>
        <taxon>Chordata</taxon>
        <taxon>Craniata</taxon>
        <taxon>Vertebrata</taxon>
        <taxon>Euteleostomi</taxon>
        <taxon>Mammalia</taxon>
        <taxon>Eutheria</taxon>
        <taxon>Laurasiatheria</taxon>
        <taxon>Chiroptera</taxon>
        <taxon>Yinpterochiroptera</taxon>
        <taxon>Pteropodoidea</taxon>
        <taxon>Pteropodidae</taxon>
        <taxon>Rousettinae</taxon>
        <taxon>Rousettus</taxon>
    </lineage>
</organism>
<keyword evidence="3" id="KW-1185">Reference proteome</keyword>
<proteinExistence type="predicted"/>
<feature type="region of interest" description="Disordered" evidence="1">
    <location>
        <begin position="1"/>
        <end position="34"/>
    </location>
</feature>
<protein>
    <submittedName>
        <fullName evidence="2">Uncharacterized protein</fullName>
    </submittedName>
</protein>
<reference evidence="2 3" key="1">
    <citation type="journal article" date="2020" name="Nature">
        <title>Six reference-quality genomes reveal evolution of bat adaptations.</title>
        <authorList>
            <person name="Jebb D."/>
            <person name="Huang Z."/>
            <person name="Pippel M."/>
            <person name="Hughes G.M."/>
            <person name="Lavrichenko K."/>
            <person name="Devanna P."/>
            <person name="Winkler S."/>
            <person name="Jermiin L.S."/>
            <person name="Skirmuntt E.C."/>
            <person name="Katzourakis A."/>
            <person name="Burkitt-Gray L."/>
            <person name="Ray D.A."/>
            <person name="Sullivan K.A.M."/>
            <person name="Roscito J.G."/>
            <person name="Kirilenko B.M."/>
            <person name="Davalos L.M."/>
            <person name="Corthals A.P."/>
            <person name="Power M.L."/>
            <person name="Jones G."/>
            <person name="Ransome R.D."/>
            <person name="Dechmann D.K.N."/>
            <person name="Locatelli A.G."/>
            <person name="Puechmaille S.J."/>
            <person name="Fedrigo O."/>
            <person name="Jarvis E.D."/>
            <person name="Hiller M."/>
            <person name="Vernes S.C."/>
            <person name="Myers E.W."/>
            <person name="Teeling E.C."/>
        </authorList>
    </citation>
    <scope>NUCLEOTIDE SEQUENCE [LARGE SCALE GENOMIC DNA]</scope>
    <source>
        <strain evidence="2">MRouAeg1</strain>
        <tissue evidence="2">Muscle</tissue>
    </source>
</reference>
<dbReference type="AlphaFoldDB" id="A0A7J8E9B2"/>
<gene>
    <name evidence="2" type="ORF">HJG63_008255</name>
</gene>
<evidence type="ECO:0000313" key="2">
    <source>
        <dbReference type="EMBL" id="KAF6431779.1"/>
    </source>
</evidence>
<feature type="compositionally biased region" description="Basic and acidic residues" evidence="1">
    <location>
        <begin position="1"/>
        <end position="19"/>
    </location>
</feature>
<evidence type="ECO:0000313" key="3">
    <source>
        <dbReference type="Proteomes" id="UP000593571"/>
    </source>
</evidence>
<dbReference type="EMBL" id="JACASE010000010">
    <property type="protein sequence ID" value="KAF6431779.1"/>
    <property type="molecule type" value="Genomic_DNA"/>
</dbReference>
<comment type="caution">
    <text evidence="2">The sequence shown here is derived from an EMBL/GenBank/DDBJ whole genome shotgun (WGS) entry which is preliminary data.</text>
</comment>